<accession>A0A084JID9</accession>
<keyword evidence="1" id="KW-0880">Kelch repeat</keyword>
<evidence type="ECO:0000256" key="2">
    <source>
        <dbReference type="ARBA" id="ARBA00022737"/>
    </source>
</evidence>
<keyword evidence="2" id="KW-0677">Repeat</keyword>
<proteinExistence type="predicted"/>
<dbReference type="EMBL" id="JPMD01000001">
    <property type="protein sequence ID" value="KEZ88723.1"/>
    <property type="molecule type" value="Genomic_DNA"/>
</dbReference>
<keyword evidence="4" id="KW-1185">Reference proteome</keyword>
<dbReference type="Proteomes" id="UP000028542">
    <property type="component" value="Unassembled WGS sequence"/>
</dbReference>
<sequence>MQETTNYRFKKIGLDDSPPDITATNPNWDEADKILKEHEEGIKKVSNIPTDIEGIKGRLDAVDREIPLKLNKNALEPITTGGTASAYTITVEDPNLFEYTIVPHVDNVDNATISFNGGTAIPLKEDENPINEGTLRANIPVKIVRVGNGVFIVNKRGGGITKCPELIRTEPYAITDLPPATFISTSGGRLIYNKGYLYLFSGYKLFRLDLKGENWEELAEIPINFSQGSLVVINDKIYLIGTSAAGFSKKVYIYDIATNSYIQGEDIPTSASSLTGAVAIVVEGYIHIFYNTLHWRYDPTNNTYVELAKAVYSYSFTPIVEFQNKIYSFSSTNDIVYYDVATDTYTVTGTKTINPHTYGGATKFGSYVYILGGGVDFNINYKTKVDRYNFITNTCEEVDGMVSNDGGASYTADNENIYYGCTGYNYIIAYKPKKEVWYIPQNITIYPPETYIQPISGEINRVNTPLKTSKEGEFSLIPGQIWTMQNNDKVVKTNIFVDSRLERIQHENLPYYFYLGTGILVKDDIYIFGGALDYNDDTHKFKALKYNIPTDKLTEIADSPLPCYMTSLAFVESNKIHLIGSYANVSTFGKSHWVYDIEKNIYTQLANFPEEKYGSGLGYYKGILHIYSGAPNQNNYWKYDVTNQTYTLFKSLGINGITILNNKTTCVGDVMYVTHVELNKIYKLFLRTSRQVQLGSLDASYQGEKGQSCICNGNLFCIGGSYPSFIGEYHLEGLGSSKYASTGLSPDELLGCIAIGSKSRMYLFGGKGRSYDNKFIERRLRTEKMWVNGRCEYLGRVIEGNGLVNIDYLR</sequence>
<evidence type="ECO:0000256" key="1">
    <source>
        <dbReference type="ARBA" id="ARBA00022441"/>
    </source>
</evidence>
<evidence type="ECO:0000313" key="4">
    <source>
        <dbReference type="Proteomes" id="UP000028542"/>
    </source>
</evidence>
<organism evidence="3 4">
    <name type="scientific">Clostridium sulfidigenes</name>
    <dbReference type="NCBI Taxonomy" id="318464"/>
    <lineage>
        <taxon>Bacteria</taxon>
        <taxon>Bacillati</taxon>
        <taxon>Bacillota</taxon>
        <taxon>Clostridia</taxon>
        <taxon>Eubacteriales</taxon>
        <taxon>Clostridiaceae</taxon>
        <taxon>Clostridium</taxon>
    </lineage>
</organism>
<protein>
    <submittedName>
        <fullName evidence="3">Uncharacterized protein</fullName>
    </submittedName>
</protein>
<evidence type="ECO:0000313" key="3">
    <source>
        <dbReference type="EMBL" id="KEZ88723.1"/>
    </source>
</evidence>
<gene>
    <name evidence="3" type="ORF">IO99_00670</name>
</gene>
<dbReference type="RefSeq" id="WP_035129061.1">
    <property type="nucleotide sequence ID" value="NZ_JPMD01000001.1"/>
</dbReference>
<dbReference type="InterPro" id="IPR015915">
    <property type="entry name" value="Kelch-typ_b-propeller"/>
</dbReference>
<dbReference type="STRING" id="318464.IO99_00670"/>
<name>A0A084JID9_9CLOT</name>
<dbReference type="PANTHER" id="PTHR24412">
    <property type="entry name" value="KELCH PROTEIN"/>
    <property type="match status" value="1"/>
</dbReference>
<dbReference type="AlphaFoldDB" id="A0A084JID9"/>
<dbReference type="PANTHER" id="PTHR24412:SF497">
    <property type="entry name" value="KELCH-LIKE PROTEIN 18"/>
    <property type="match status" value="1"/>
</dbReference>
<reference evidence="3 4" key="1">
    <citation type="submission" date="2014-07" db="EMBL/GenBank/DDBJ databases">
        <title>Draft genome of Clostridium sulfidigenes 113A isolated from sediments associated with methane hydrate from Krishna Godavari basin.</title>
        <authorList>
            <person name="Honkalas V.S."/>
            <person name="Dabir A.P."/>
            <person name="Arora P."/>
            <person name="Dhakephalkar P.K."/>
        </authorList>
    </citation>
    <scope>NUCLEOTIDE SEQUENCE [LARGE SCALE GENOMIC DNA]</scope>
    <source>
        <strain evidence="3 4">113A</strain>
    </source>
</reference>
<dbReference type="eggNOG" id="COG3055">
    <property type="taxonomic scope" value="Bacteria"/>
</dbReference>
<dbReference type="Gene3D" id="2.120.10.80">
    <property type="entry name" value="Kelch-type beta propeller"/>
    <property type="match status" value="3"/>
</dbReference>
<comment type="caution">
    <text evidence="3">The sequence shown here is derived from an EMBL/GenBank/DDBJ whole genome shotgun (WGS) entry which is preliminary data.</text>
</comment>
<dbReference type="SUPFAM" id="SSF117281">
    <property type="entry name" value="Kelch motif"/>
    <property type="match status" value="2"/>
</dbReference>